<evidence type="ECO:0000313" key="4">
    <source>
        <dbReference type="Proteomes" id="UP000198959"/>
    </source>
</evidence>
<dbReference type="PANTHER" id="PTHR22754">
    <property type="entry name" value="DISCO-INTERACTING PROTEIN 2 DIP2 -RELATED"/>
    <property type="match status" value="1"/>
</dbReference>
<comment type="similarity">
    <text evidence="1">Belongs to the ATP-dependent AMP-binding enzyme family.</text>
</comment>
<accession>A0A1C6RU52</accession>
<evidence type="ECO:0000259" key="2">
    <source>
        <dbReference type="Pfam" id="PF00501"/>
    </source>
</evidence>
<dbReference type="InterPro" id="IPR042099">
    <property type="entry name" value="ANL_N_sf"/>
</dbReference>
<feature type="domain" description="AMP-dependent synthetase/ligase" evidence="2">
    <location>
        <begin position="29"/>
        <end position="404"/>
    </location>
</feature>
<dbReference type="Proteomes" id="UP000198959">
    <property type="component" value="Unassembled WGS sequence"/>
</dbReference>
<proteinExistence type="inferred from homology"/>
<dbReference type="Pfam" id="PF00501">
    <property type="entry name" value="AMP-binding"/>
    <property type="match status" value="1"/>
</dbReference>
<evidence type="ECO:0000256" key="1">
    <source>
        <dbReference type="ARBA" id="ARBA00006432"/>
    </source>
</evidence>
<dbReference type="Gene3D" id="3.30.300.30">
    <property type="match status" value="1"/>
</dbReference>
<dbReference type="PROSITE" id="PS00455">
    <property type="entry name" value="AMP_BINDING"/>
    <property type="match status" value="1"/>
</dbReference>
<dbReference type="STRING" id="145854.GA0074692_0968"/>
<dbReference type="InterPro" id="IPR000873">
    <property type="entry name" value="AMP-dep_synth/lig_dom"/>
</dbReference>
<dbReference type="AlphaFoldDB" id="A0A1C6RU52"/>
<gene>
    <name evidence="3" type="ORF">GA0074692_0968</name>
</gene>
<dbReference type="EMBL" id="FMHW01000002">
    <property type="protein sequence ID" value="SCL20743.1"/>
    <property type="molecule type" value="Genomic_DNA"/>
</dbReference>
<sequence length="556" mass="59651">MSAGRIEVVSLFAWLTDPPDDRGIHIASATIDEWDFTPYPRLAELTWAAARRLRQAGVERGDVVVLVRWASVEFVADFFATLVLGATPTAVAPPRAFRDRAAYTAHLERIIRLVGARVLSTSADVAAQLASLAHAQGCAVVTEIADEPVAAGTVTPPEVGLIQFSSGSTSAPKGIRISFEALQGQLSTLSQWMQLTPRDRHVSWMPLHHDMGLVGQLLAPMNRTADVWLMRPDQFVRSPSRWLRRLGEGVPTGAVTPPFGLAHVVRRVRPADVAGLDLSNLRFVIVGAERIEDSVLEAFLRLLEPCGLRREVLLPSYGLAEATLAVTGTSMHGAYPVLDVDPASLVIGERVASAMPDSRRLRLVGCGTPLSGMSVRVVDDDGHTVGDDMFGEIEIGGVSLADGYIGEDGAEDFAGTLRTGDAGFVRDGQLYVVGRLGESVKQFGAWLFAEDAERCARNVANSPQRTVALLGVLEGRNTAAVLVEGGIGDAAPAIGQAVVEGTDGLRVQVYAVPPGTIIRTTSGKLKRQEMWLRLIRGEMGGSMKWDSDPVTEEMLS</sequence>
<reference evidence="4" key="1">
    <citation type="submission" date="2016-06" db="EMBL/GenBank/DDBJ databases">
        <authorList>
            <person name="Varghese N."/>
            <person name="Submissions Spin"/>
        </authorList>
    </citation>
    <scope>NUCLEOTIDE SEQUENCE [LARGE SCALE GENOMIC DNA]</scope>
    <source>
        <strain evidence="4">DSM 43817</strain>
    </source>
</reference>
<dbReference type="GO" id="GO:0006633">
    <property type="term" value="P:fatty acid biosynthetic process"/>
    <property type="evidence" value="ECO:0007669"/>
    <property type="project" value="TreeGrafter"/>
</dbReference>
<keyword evidence="4" id="KW-1185">Reference proteome</keyword>
<dbReference type="Gene3D" id="3.40.50.12780">
    <property type="entry name" value="N-terminal domain of ligase-like"/>
    <property type="match status" value="1"/>
</dbReference>
<dbReference type="GO" id="GO:0005886">
    <property type="term" value="C:plasma membrane"/>
    <property type="evidence" value="ECO:0007669"/>
    <property type="project" value="TreeGrafter"/>
</dbReference>
<dbReference type="GO" id="GO:0070566">
    <property type="term" value="F:adenylyltransferase activity"/>
    <property type="evidence" value="ECO:0007669"/>
    <property type="project" value="TreeGrafter"/>
</dbReference>
<protein>
    <submittedName>
        <fullName evidence="3">Acyl-CoA synthetase (AMP-forming)/AMP-acid ligase II</fullName>
    </submittedName>
</protein>
<dbReference type="InterPro" id="IPR020845">
    <property type="entry name" value="AMP-binding_CS"/>
</dbReference>
<name>A0A1C6RU52_9ACTN</name>
<keyword evidence="3" id="KW-0436">Ligase</keyword>
<dbReference type="GO" id="GO:0016874">
    <property type="term" value="F:ligase activity"/>
    <property type="evidence" value="ECO:0007669"/>
    <property type="project" value="UniProtKB-KW"/>
</dbReference>
<dbReference type="SUPFAM" id="SSF56801">
    <property type="entry name" value="Acetyl-CoA synthetase-like"/>
    <property type="match status" value="1"/>
</dbReference>
<dbReference type="PANTHER" id="PTHR22754:SF32">
    <property type="entry name" value="DISCO-INTERACTING PROTEIN 2"/>
    <property type="match status" value="1"/>
</dbReference>
<evidence type="ECO:0000313" key="3">
    <source>
        <dbReference type="EMBL" id="SCL20743.1"/>
    </source>
</evidence>
<organism evidence="3 4">
    <name type="scientific">Micromonospora pallida</name>
    <dbReference type="NCBI Taxonomy" id="145854"/>
    <lineage>
        <taxon>Bacteria</taxon>
        <taxon>Bacillati</taxon>
        <taxon>Actinomycetota</taxon>
        <taxon>Actinomycetes</taxon>
        <taxon>Micromonosporales</taxon>
        <taxon>Micromonosporaceae</taxon>
        <taxon>Micromonospora</taxon>
    </lineage>
</organism>
<dbReference type="InterPro" id="IPR045851">
    <property type="entry name" value="AMP-bd_C_sf"/>
</dbReference>